<dbReference type="InterPro" id="IPR050888">
    <property type="entry name" value="ZnF_C2H2-type_TF"/>
</dbReference>
<organism evidence="10 11">
    <name type="scientific">Fusarium floridanum</name>
    <dbReference type="NCBI Taxonomy" id="1325733"/>
    <lineage>
        <taxon>Eukaryota</taxon>
        <taxon>Fungi</taxon>
        <taxon>Dikarya</taxon>
        <taxon>Ascomycota</taxon>
        <taxon>Pezizomycotina</taxon>
        <taxon>Sordariomycetes</taxon>
        <taxon>Hypocreomycetidae</taxon>
        <taxon>Hypocreales</taxon>
        <taxon>Nectriaceae</taxon>
        <taxon>Fusarium</taxon>
        <taxon>Fusarium solani species complex</taxon>
    </lineage>
</organism>
<dbReference type="Gene3D" id="3.30.160.60">
    <property type="entry name" value="Classic Zinc Finger"/>
    <property type="match status" value="1"/>
</dbReference>
<keyword evidence="6" id="KW-0539">Nucleus</keyword>
<evidence type="ECO:0000259" key="9">
    <source>
        <dbReference type="PROSITE" id="PS50157"/>
    </source>
</evidence>
<feature type="domain" description="C2H2-type" evidence="9">
    <location>
        <begin position="639"/>
        <end position="661"/>
    </location>
</feature>
<dbReference type="SUPFAM" id="SSF57667">
    <property type="entry name" value="beta-beta-alpha zinc fingers"/>
    <property type="match status" value="1"/>
</dbReference>
<keyword evidence="3" id="KW-0677">Repeat</keyword>
<sequence length="947" mass="106510">MRQTRNPSCRPRKRYAACLNTPPDGRQLEMFFQVVHKAIRGQGPNGAIAYDYYENGLAWIRKWCVFQYKGFKLDQHDSSRIKETLQQLWLEGILTKEVIREKHWITSDMIDMMLRAMLQDGIQNGTLSWDVLIMKALSLLLQCVVGARAGEIRRSHQYQGLECLRWEHIYIVLDTSNNKNLFRATIDLVFVKGSTNNPSRARSVEVEEFDDPSLNCLCPIKLLLCHALRTGAVRETSWAELRQAARERSSKGVVWAYPDRPVICAIAGNSDRLVLDRPSPVASSQAALRQAAQLVGIVAEVKTHDIRRGAARQSAHLEHSIAGSAIEQARIAIGHSHSSRDNEETEDYVGHLDDHNWTNRAKQKLRQTAKHQLMFAPEPYNPKRKRTTQEINEICREMGLDPHDKRDRMRASQRSLAANYDEWIASERVNADIRVPQNTAQVKPGSGSDANKETGSSLSPSLSRGANTSLVRQTRSSASNPGSNVTSGLIPPPNAHQPATHDGGDEEEEEQQNPQETLEVQALHDYVFDGDMESLANIDDIASVLTQDVEAISSAVASNIVDADPEAFSDFFASVNVCRWEHPVPGLPPCANQTGSKEVPTRFMHQCTVTHCDRIFFTRPTRDAHSVNCQADVAIFFEFACSTCGKKYPTEKKLNVHMAEHNWTPRTCSFPNCQDETVYQTRNQFRAHAALAHHDLPTACWLCGAKYGIPSSLKQHIRERHPEVTEEELDNIMPNQKRQAHKKDAFKPQRCSFPDCTYQTVFASRSQYRDHLKNHGVKGSTLDQYVQDNPEDLRPTTPPRVRAANFVPQRCNHPDCSCRQTFGHRHKLAAHLLEYHGVWKDEDIALFVRPDSPADSNSGDDPLSAQPSDPRVSRPAKTRGGAQNDQLDDTPIDNDENRICVGITRQVGARFIIGDIDTIPPYTGSKENDRAQEGDDGEAKFIKPKVF</sequence>
<feature type="compositionally biased region" description="Basic and acidic residues" evidence="8">
    <location>
        <begin position="926"/>
        <end position="941"/>
    </location>
</feature>
<dbReference type="PROSITE" id="PS50157">
    <property type="entry name" value="ZINC_FINGER_C2H2_2"/>
    <property type="match status" value="1"/>
</dbReference>
<proteinExistence type="predicted"/>
<evidence type="ECO:0000256" key="4">
    <source>
        <dbReference type="ARBA" id="ARBA00022771"/>
    </source>
</evidence>
<comment type="subcellular location">
    <subcellularLocation>
        <location evidence="1">Nucleus</location>
    </subcellularLocation>
</comment>
<comment type="caution">
    <text evidence="10">The sequence shown here is derived from an EMBL/GenBank/DDBJ whole genome shotgun (WGS) entry which is preliminary data.</text>
</comment>
<dbReference type="GO" id="GO:0008270">
    <property type="term" value="F:zinc ion binding"/>
    <property type="evidence" value="ECO:0007669"/>
    <property type="project" value="UniProtKB-KW"/>
</dbReference>
<dbReference type="SMART" id="SM00355">
    <property type="entry name" value="ZnF_C2H2"/>
    <property type="match status" value="6"/>
</dbReference>
<dbReference type="InterPro" id="IPR036236">
    <property type="entry name" value="Znf_C2H2_sf"/>
</dbReference>
<name>A0A428PZ82_9HYPO</name>
<evidence type="ECO:0000313" key="10">
    <source>
        <dbReference type="EMBL" id="RSL58321.1"/>
    </source>
</evidence>
<gene>
    <name evidence="10" type="ORF">CEP51_014099</name>
</gene>
<feature type="region of interest" description="Disordered" evidence="8">
    <location>
        <begin position="918"/>
        <end position="947"/>
    </location>
</feature>
<evidence type="ECO:0000256" key="3">
    <source>
        <dbReference type="ARBA" id="ARBA00022737"/>
    </source>
</evidence>
<evidence type="ECO:0000256" key="8">
    <source>
        <dbReference type="SAM" id="MobiDB-lite"/>
    </source>
</evidence>
<dbReference type="AlphaFoldDB" id="A0A428PZ82"/>
<keyword evidence="5" id="KW-0862">Zinc</keyword>
<accession>A0A428PZ82</accession>
<keyword evidence="11" id="KW-1185">Reference proteome</keyword>
<dbReference type="Proteomes" id="UP000287972">
    <property type="component" value="Unassembled WGS sequence"/>
</dbReference>
<keyword evidence="4 7" id="KW-0863">Zinc-finger</keyword>
<dbReference type="PROSITE" id="PS00028">
    <property type="entry name" value="ZINC_FINGER_C2H2_1"/>
    <property type="match status" value="2"/>
</dbReference>
<evidence type="ECO:0000256" key="2">
    <source>
        <dbReference type="ARBA" id="ARBA00022723"/>
    </source>
</evidence>
<evidence type="ECO:0000256" key="5">
    <source>
        <dbReference type="ARBA" id="ARBA00022833"/>
    </source>
</evidence>
<evidence type="ECO:0000256" key="6">
    <source>
        <dbReference type="ARBA" id="ARBA00023242"/>
    </source>
</evidence>
<evidence type="ECO:0000313" key="11">
    <source>
        <dbReference type="Proteomes" id="UP000287972"/>
    </source>
</evidence>
<feature type="region of interest" description="Disordered" evidence="8">
    <location>
        <begin position="850"/>
        <end position="895"/>
    </location>
</feature>
<keyword evidence="2" id="KW-0479">Metal-binding</keyword>
<feature type="compositionally biased region" description="Polar residues" evidence="8">
    <location>
        <begin position="453"/>
        <end position="487"/>
    </location>
</feature>
<dbReference type="PANTHER" id="PTHR24406">
    <property type="entry name" value="TRANSCRIPTIONAL REPRESSOR CTCFL-RELATED"/>
    <property type="match status" value="1"/>
</dbReference>
<dbReference type="InterPro" id="IPR013087">
    <property type="entry name" value="Znf_C2H2_type"/>
</dbReference>
<feature type="region of interest" description="Disordered" evidence="8">
    <location>
        <begin position="435"/>
        <end position="515"/>
    </location>
</feature>
<evidence type="ECO:0000256" key="1">
    <source>
        <dbReference type="ARBA" id="ARBA00004123"/>
    </source>
</evidence>
<reference evidence="10 11" key="1">
    <citation type="submission" date="2017-06" db="EMBL/GenBank/DDBJ databases">
        <title>Comparative genomic analysis of Ambrosia Fusariam Clade fungi.</title>
        <authorList>
            <person name="Stajich J.E."/>
            <person name="Carrillo J."/>
            <person name="Kijimoto T."/>
            <person name="Eskalen A."/>
            <person name="O'Donnell K."/>
            <person name="Kasson M."/>
        </authorList>
    </citation>
    <scope>NUCLEOTIDE SEQUENCE [LARGE SCALE GENOMIC DNA]</scope>
    <source>
        <strain evidence="10 11">NRRL62606</strain>
    </source>
</reference>
<dbReference type="EMBL" id="NKCL01000631">
    <property type="protein sequence ID" value="RSL58321.1"/>
    <property type="molecule type" value="Genomic_DNA"/>
</dbReference>
<protein>
    <recommendedName>
        <fullName evidence="9">C2H2-type domain-containing protein</fullName>
    </recommendedName>
</protein>
<evidence type="ECO:0000256" key="7">
    <source>
        <dbReference type="PROSITE-ProRule" id="PRU00042"/>
    </source>
</evidence>
<dbReference type="GO" id="GO:0005634">
    <property type="term" value="C:nucleus"/>
    <property type="evidence" value="ECO:0007669"/>
    <property type="project" value="UniProtKB-SubCell"/>
</dbReference>